<dbReference type="EMBL" id="KV875095">
    <property type="protein sequence ID" value="OIW32624.1"/>
    <property type="molecule type" value="Genomic_DNA"/>
</dbReference>
<dbReference type="AlphaFoldDB" id="A0A1J7JRL9"/>
<evidence type="ECO:0000313" key="2">
    <source>
        <dbReference type="EMBL" id="OIW32624.1"/>
    </source>
</evidence>
<feature type="signal peptide" evidence="1">
    <location>
        <begin position="1"/>
        <end position="24"/>
    </location>
</feature>
<keyword evidence="3" id="KW-1185">Reference proteome</keyword>
<accession>A0A1J7JRL9</accession>
<reference evidence="2 3" key="1">
    <citation type="submission" date="2016-10" db="EMBL/GenBank/DDBJ databases">
        <title>Draft genome sequence of Coniochaeta ligniaria NRRL30616, a lignocellulolytic fungus for bioabatement of inhibitors in plant biomass hydrolysates.</title>
        <authorList>
            <consortium name="DOE Joint Genome Institute"/>
            <person name="Jimenez D.J."/>
            <person name="Hector R.E."/>
            <person name="Riley R."/>
            <person name="Sun H."/>
            <person name="Grigoriev I.V."/>
            <person name="Van Elsas J.D."/>
            <person name="Nichols N.N."/>
        </authorList>
    </citation>
    <scope>NUCLEOTIDE SEQUENCE [LARGE SCALE GENOMIC DNA]</scope>
    <source>
        <strain evidence="2 3">NRRL 30616</strain>
    </source>
</reference>
<name>A0A1J7JRL9_9PEZI</name>
<dbReference type="Proteomes" id="UP000182658">
    <property type="component" value="Unassembled WGS sequence"/>
</dbReference>
<feature type="chain" id="PRO_5013380756" evidence="1">
    <location>
        <begin position="25"/>
        <end position="400"/>
    </location>
</feature>
<keyword evidence="1" id="KW-0732">Signal</keyword>
<proteinExistence type="predicted"/>
<sequence length="400" mass="45346">MLPLVFGWFAILGTLFFTIAPVSPTMSGPSIDNDAFFRDLPPLPAGWDWKRCKAVQQAEWDALPDGDKSLISAYRTARDAEWRSIRSADEAARYRKFHLDLRRIGYLGRIGLTDSMTVAEAEVVAAAAPPPAPEDDYLTPEELAVVDHFGLPREQVGTPLFEIAEVMHRQECDYWGFMLFRVWGYGSATEEFRWEEWLRRSGAMVSERLGRMAIDGIMSTGLDQDDEDFEARFTEMYEPAMRGGILSRWRIEGMMHEDMSGMGPQDVRDLFREVLKMDEEEEKSLPNRVLCLMVDEGVVSSLLDEGRRPYIIGVLSDIDEEGAGDNSEALHFKIALESVVDLWRQIQVQSVYVLLPPKGKIYISPGVFEDDDSVSGSFLAKWWSFFSSNVEVSHDLGLLF</sequence>
<evidence type="ECO:0000256" key="1">
    <source>
        <dbReference type="SAM" id="SignalP"/>
    </source>
</evidence>
<gene>
    <name evidence="2" type="ORF">CONLIGDRAFT_630291</name>
</gene>
<dbReference type="OrthoDB" id="5237256at2759"/>
<protein>
    <submittedName>
        <fullName evidence="2">Uncharacterized protein</fullName>
    </submittedName>
</protein>
<organism evidence="2 3">
    <name type="scientific">Coniochaeta ligniaria NRRL 30616</name>
    <dbReference type="NCBI Taxonomy" id="1408157"/>
    <lineage>
        <taxon>Eukaryota</taxon>
        <taxon>Fungi</taxon>
        <taxon>Dikarya</taxon>
        <taxon>Ascomycota</taxon>
        <taxon>Pezizomycotina</taxon>
        <taxon>Sordariomycetes</taxon>
        <taxon>Sordariomycetidae</taxon>
        <taxon>Coniochaetales</taxon>
        <taxon>Coniochaetaceae</taxon>
        <taxon>Coniochaeta</taxon>
    </lineage>
</organism>
<evidence type="ECO:0000313" key="3">
    <source>
        <dbReference type="Proteomes" id="UP000182658"/>
    </source>
</evidence>
<dbReference type="InParanoid" id="A0A1J7JRL9"/>